<dbReference type="EMBL" id="RZJP01000002">
    <property type="protein sequence ID" value="KAA8816492.1"/>
    <property type="molecule type" value="Genomic_DNA"/>
</dbReference>
<proteinExistence type="predicted"/>
<organism evidence="1 2">
    <name type="scientific">Bifidobacterium callitrichos</name>
    <dbReference type="NCBI Taxonomy" id="762209"/>
    <lineage>
        <taxon>Bacteria</taxon>
        <taxon>Bacillati</taxon>
        <taxon>Actinomycetota</taxon>
        <taxon>Actinomycetes</taxon>
        <taxon>Bifidobacteriales</taxon>
        <taxon>Bifidobacteriaceae</taxon>
        <taxon>Bifidobacterium</taxon>
    </lineage>
</organism>
<protein>
    <submittedName>
        <fullName evidence="1">Uncharacterized protein</fullName>
    </submittedName>
</protein>
<dbReference type="Proteomes" id="UP000326060">
    <property type="component" value="Unassembled WGS sequence"/>
</dbReference>
<sequence>MLSVVVDEQHVMRCSNRDEAFESALRVIGYGQKPWADERDSVKIERASDGAWIVIPLDFSISSESHSIPTNPGISVDGRGVPVDGHVDFTGDEPDSYHVVFGSTFLHPDWLVLGPVRSFLDGSSDTLFLYAMPLEMHDENGVPFEGDSGEDGGAGVICASSSVHALW</sequence>
<accession>A0A5M9ZCJ1</accession>
<dbReference type="RefSeq" id="WP_150394159.1">
    <property type="nucleotide sequence ID" value="NZ_RZJP01000002.1"/>
</dbReference>
<comment type="caution">
    <text evidence="1">The sequence shown here is derived from an EMBL/GenBank/DDBJ whole genome shotgun (WGS) entry which is preliminary data.</text>
</comment>
<name>A0A5M9ZCJ1_9BIFI</name>
<evidence type="ECO:0000313" key="2">
    <source>
        <dbReference type="Proteomes" id="UP000326060"/>
    </source>
</evidence>
<evidence type="ECO:0000313" key="1">
    <source>
        <dbReference type="EMBL" id="KAA8816492.1"/>
    </source>
</evidence>
<reference evidence="1 2" key="1">
    <citation type="journal article" date="2019" name="Syst. Appl. Microbiol.">
        <title>Characterization of Bifidobacterium species in feaces of the Egyptian fruit bat: Description of B. vespertilionis sp. nov. and B. rousetti sp. nov.</title>
        <authorList>
            <person name="Modesto M."/>
            <person name="Satti M."/>
            <person name="Watanabe K."/>
            <person name="Puglisi E."/>
            <person name="Morelli L."/>
            <person name="Huang C.-H."/>
            <person name="Liou J.-S."/>
            <person name="Miyashita M."/>
            <person name="Tamura T."/>
            <person name="Saito S."/>
            <person name="Mori K."/>
            <person name="Huang L."/>
            <person name="Sciavilla P."/>
            <person name="Sandri C."/>
            <person name="Spiezio C."/>
            <person name="Vitali F."/>
            <person name="Cavalieri D."/>
            <person name="Perpetuini G."/>
            <person name="Tofalo R."/>
            <person name="Bonetti A."/>
            <person name="Arita M."/>
            <person name="Mattarelli P."/>
        </authorList>
    </citation>
    <scope>NUCLEOTIDE SEQUENCE [LARGE SCALE GENOMIC DNA]</scope>
    <source>
        <strain evidence="1 2">RST27</strain>
    </source>
</reference>
<dbReference type="AlphaFoldDB" id="A0A5M9ZCJ1"/>
<gene>
    <name evidence="1" type="ORF">EMB92_06200</name>
</gene>